<evidence type="ECO:0000313" key="1">
    <source>
        <dbReference type="EMBL" id="EGR28806.1"/>
    </source>
</evidence>
<dbReference type="InParanoid" id="G0R139"/>
<sequence>MQQMLSIKNKIITEMKINLVKNTQKKIKIKRQMKQKIKDHNQFLYNKKNMIQNYNKQIQIILIMQETFQLNIKRKLLIIAIQLNLKLIIKNKSFTKDQKKEENIH</sequence>
<organism evidence="1 2">
    <name type="scientific">Ichthyophthirius multifiliis</name>
    <name type="common">White spot disease agent</name>
    <name type="synonym">Ich</name>
    <dbReference type="NCBI Taxonomy" id="5932"/>
    <lineage>
        <taxon>Eukaryota</taxon>
        <taxon>Sar</taxon>
        <taxon>Alveolata</taxon>
        <taxon>Ciliophora</taxon>
        <taxon>Intramacronucleata</taxon>
        <taxon>Oligohymenophorea</taxon>
        <taxon>Hymenostomatida</taxon>
        <taxon>Ophryoglenina</taxon>
        <taxon>Ichthyophthirius</taxon>
    </lineage>
</organism>
<keyword evidence="2" id="KW-1185">Reference proteome</keyword>
<name>G0R139_ICHMU</name>
<dbReference type="GeneID" id="14904915"/>
<dbReference type="EMBL" id="GL984209">
    <property type="protein sequence ID" value="EGR28806.1"/>
    <property type="molecule type" value="Genomic_DNA"/>
</dbReference>
<dbReference type="Proteomes" id="UP000008983">
    <property type="component" value="Unassembled WGS sequence"/>
</dbReference>
<protein>
    <submittedName>
        <fullName evidence="1">Uncharacterized protein</fullName>
    </submittedName>
</protein>
<reference evidence="1 2" key="1">
    <citation type="submission" date="2011-07" db="EMBL/GenBank/DDBJ databases">
        <authorList>
            <person name="Coyne R."/>
            <person name="Brami D."/>
            <person name="Johnson J."/>
            <person name="Hostetler J."/>
            <person name="Hannick L."/>
            <person name="Clark T."/>
            <person name="Cassidy-Hanley D."/>
            <person name="Inman J."/>
        </authorList>
    </citation>
    <scope>NUCLEOTIDE SEQUENCE [LARGE SCALE GENOMIC DNA]</scope>
    <source>
        <strain evidence="1 2">G5</strain>
    </source>
</reference>
<dbReference type="RefSeq" id="XP_004030042.1">
    <property type="nucleotide sequence ID" value="XM_004029994.1"/>
</dbReference>
<gene>
    <name evidence="1" type="ORF">IMG5_168420</name>
</gene>
<evidence type="ECO:0000313" key="2">
    <source>
        <dbReference type="Proteomes" id="UP000008983"/>
    </source>
</evidence>
<dbReference type="AlphaFoldDB" id="G0R139"/>
<accession>G0R139</accession>
<proteinExistence type="predicted"/>